<dbReference type="PANTHER" id="PTHR11669:SF0">
    <property type="entry name" value="PROTEIN STICHEL-LIKE 2"/>
    <property type="match status" value="1"/>
</dbReference>
<proteinExistence type="predicted"/>
<dbReference type="GO" id="GO:0006261">
    <property type="term" value="P:DNA-templated DNA replication"/>
    <property type="evidence" value="ECO:0007669"/>
    <property type="project" value="TreeGrafter"/>
</dbReference>
<evidence type="ECO:0000313" key="1">
    <source>
        <dbReference type="EMBL" id="SVC37969.1"/>
    </source>
</evidence>
<dbReference type="PANTHER" id="PTHR11669">
    <property type="entry name" value="REPLICATION FACTOR C / DNA POLYMERASE III GAMMA-TAU SUBUNIT"/>
    <property type="match status" value="1"/>
</dbReference>
<dbReference type="SUPFAM" id="SSF52540">
    <property type="entry name" value="P-loop containing nucleoside triphosphate hydrolases"/>
    <property type="match status" value="1"/>
</dbReference>
<dbReference type="Gene3D" id="3.40.50.300">
    <property type="entry name" value="P-loop containing nucleotide triphosphate hydrolases"/>
    <property type="match status" value="1"/>
</dbReference>
<feature type="non-terminal residue" evidence="1">
    <location>
        <position position="1"/>
    </location>
</feature>
<accession>A0A382LMM3</accession>
<reference evidence="1" key="1">
    <citation type="submission" date="2018-05" db="EMBL/GenBank/DDBJ databases">
        <authorList>
            <person name="Lanie J.A."/>
            <person name="Ng W.-L."/>
            <person name="Kazmierczak K.M."/>
            <person name="Andrzejewski T.M."/>
            <person name="Davidsen T.M."/>
            <person name="Wayne K.J."/>
            <person name="Tettelin H."/>
            <person name="Glass J.I."/>
            <person name="Rusch D."/>
            <person name="Podicherti R."/>
            <person name="Tsui H.-C.T."/>
            <person name="Winkler M.E."/>
        </authorList>
    </citation>
    <scope>NUCLEOTIDE SEQUENCE</scope>
</reference>
<organism evidence="1">
    <name type="scientific">marine metagenome</name>
    <dbReference type="NCBI Taxonomy" id="408172"/>
    <lineage>
        <taxon>unclassified sequences</taxon>
        <taxon>metagenomes</taxon>
        <taxon>ecological metagenomes</taxon>
    </lineage>
</organism>
<dbReference type="InterPro" id="IPR027417">
    <property type="entry name" value="P-loop_NTPase"/>
</dbReference>
<gene>
    <name evidence="1" type="ORF">METZ01_LOCUS290823</name>
</gene>
<protein>
    <recommendedName>
        <fullName evidence="2">DNA polymerase III gamma subunit domain-containing protein</fullName>
    </recommendedName>
</protein>
<dbReference type="AlphaFoldDB" id="A0A382LMM3"/>
<name>A0A382LMM3_9ZZZZ</name>
<evidence type="ECO:0008006" key="2">
    <source>
        <dbReference type="Google" id="ProtNLM"/>
    </source>
</evidence>
<dbReference type="InterPro" id="IPR050238">
    <property type="entry name" value="DNA_Rep/Repair_Clamp_Loader"/>
</dbReference>
<dbReference type="EMBL" id="UINC01088065">
    <property type="protein sequence ID" value="SVC37969.1"/>
    <property type="molecule type" value="Genomic_DNA"/>
</dbReference>
<sequence length="53" mass="5795">VTESRTLYLKWRPTKFGDVVGQTAVVDTIRNAVLASKTVHAYLFSGPRGTGKT</sequence>
<feature type="non-terminal residue" evidence="1">
    <location>
        <position position="53"/>
    </location>
</feature>